<dbReference type="EMBL" id="VSSQ01050455">
    <property type="protein sequence ID" value="MPN04545.1"/>
    <property type="molecule type" value="Genomic_DNA"/>
</dbReference>
<dbReference type="NCBIfam" id="TIGR01494">
    <property type="entry name" value="ATPase_P-type"/>
    <property type="match status" value="1"/>
</dbReference>
<keyword evidence="7" id="KW-0378">Hydrolase</keyword>
<sequence>MSIDGILSGFIALADTVRPDAVSSIEQLKAAGVTPILLTGDNEAAAHSIASLVGIEQVKSNLLPEDKMTIIQDYNNKNEPICMVGDGVNDALALSTAYAGIAMGGVGSDIAVESADAVLVSDDVKRLPYLFRTMKKVMKKVNQNIIISLAINIVAVVLSVVGLLNPVTGALMHNCGSVFVVINAALLLREKDRA</sequence>
<comment type="similarity">
    <text evidence="2">Belongs to the cation transport ATPase (P-type) (TC 3.A.3) family. Type IB subfamily.</text>
</comment>
<dbReference type="Gene3D" id="3.40.50.1000">
    <property type="entry name" value="HAD superfamily/HAD-like"/>
    <property type="match status" value="1"/>
</dbReference>
<comment type="subcellular location">
    <subcellularLocation>
        <location evidence="1">Membrane</location>
    </subcellularLocation>
</comment>
<gene>
    <name evidence="7" type="primary">ctpC_6</name>
    <name evidence="7" type="ORF">SDC9_151786</name>
</gene>
<dbReference type="Pfam" id="PF00702">
    <property type="entry name" value="Hydrolase"/>
    <property type="match status" value="1"/>
</dbReference>
<feature type="transmembrane region" description="Helical" evidence="6">
    <location>
        <begin position="170"/>
        <end position="188"/>
    </location>
</feature>
<keyword evidence="5 6" id="KW-0472">Membrane</keyword>
<dbReference type="InterPro" id="IPR023214">
    <property type="entry name" value="HAD_sf"/>
</dbReference>
<organism evidence="7">
    <name type="scientific">bioreactor metagenome</name>
    <dbReference type="NCBI Taxonomy" id="1076179"/>
    <lineage>
        <taxon>unclassified sequences</taxon>
        <taxon>metagenomes</taxon>
        <taxon>ecological metagenomes</taxon>
    </lineage>
</organism>
<dbReference type="PANTHER" id="PTHR48085">
    <property type="entry name" value="CADMIUM/ZINC-TRANSPORTING ATPASE HMA2-RELATED"/>
    <property type="match status" value="1"/>
</dbReference>
<dbReference type="GO" id="GO:0022857">
    <property type="term" value="F:transmembrane transporter activity"/>
    <property type="evidence" value="ECO:0007669"/>
    <property type="project" value="TreeGrafter"/>
</dbReference>
<name>A0A645ER78_9ZZZZ</name>
<dbReference type="AlphaFoldDB" id="A0A645ER78"/>
<evidence type="ECO:0000256" key="6">
    <source>
        <dbReference type="SAM" id="Phobius"/>
    </source>
</evidence>
<proteinExistence type="inferred from homology"/>
<evidence type="ECO:0000256" key="1">
    <source>
        <dbReference type="ARBA" id="ARBA00004370"/>
    </source>
</evidence>
<dbReference type="GO" id="GO:0016887">
    <property type="term" value="F:ATP hydrolysis activity"/>
    <property type="evidence" value="ECO:0007669"/>
    <property type="project" value="InterPro"/>
</dbReference>
<dbReference type="GO" id="GO:0005524">
    <property type="term" value="F:ATP binding"/>
    <property type="evidence" value="ECO:0007669"/>
    <property type="project" value="InterPro"/>
</dbReference>
<keyword evidence="3 6" id="KW-0812">Transmembrane</keyword>
<evidence type="ECO:0000256" key="3">
    <source>
        <dbReference type="ARBA" id="ARBA00022692"/>
    </source>
</evidence>
<accession>A0A645ER78</accession>
<dbReference type="EC" id="3.6.3.-" evidence="7"/>
<reference evidence="7" key="1">
    <citation type="submission" date="2019-08" db="EMBL/GenBank/DDBJ databases">
        <authorList>
            <person name="Kucharzyk K."/>
            <person name="Murdoch R.W."/>
            <person name="Higgins S."/>
            <person name="Loffler F."/>
        </authorList>
    </citation>
    <scope>NUCLEOTIDE SEQUENCE</scope>
</reference>
<evidence type="ECO:0000313" key="7">
    <source>
        <dbReference type="EMBL" id="MPN04545.1"/>
    </source>
</evidence>
<dbReference type="Gene3D" id="3.40.1110.10">
    <property type="entry name" value="Calcium-transporting ATPase, cytoplasmic domain N"/>
    <property type="match status" value="1"/>
</dbReference>
<protein>
    <submittedName>
        <fullName evidence="7">Putative manganese/zinc-exporting P-type ATPase</fullName>
        <ecNumber evidence="7">3.6.3.-</ecNumber>
    </submittedName>
</protein>
<dbReference type="InterPro" id="IPR001757">
    <property type="entry name" value="P_typ_ATPase"/>
</dbReference>
<evidence type="ECO:0000256" key="4">
    <source>
        <dbReference type="ARBA" id="ARBA00022989"/>
    </source>
</evidence>
<keyword evidence="4 6" id="KW-1133">Transmembrane helix</keyword>
<dbReference type="PANTHER" id="PTHR48085:SF5">
    <property type="entry name" value="CADMIUM_ZINC-TRANSPORTING ATPASE HMA4-RELATED"/>
    <property type="match status" value="1"/>
</dbReference>
<evidence type="ECO:0000256" key="2">
    <source>
        <dbReference type="ARBA" id="ARBA00006024"/>
    </source>
</evidence>
<dbReference type="InterPro" id="IPR036412">
    <property type="entry name" value="HAD-like_sf"/>
</dbReference>
<evidence type="ECO:0000256" key="5">
    <source>
        <dbReference type="ARBA" id="ARBA00023136"/>
    </source>
</evidence>
<dbReference type="InterPro" id="IPR023299">
    <property type="entry name" value="ATPase_P-typ_cyto_dom_N"/>
</dbReference>
<comment type="caution">
    <text evidence="7">The sequence shown here is derived from an EMBL/GenBank/DDBJ whole genome shotgun (WGS) entry which is preliminary data.</text>
</comment>
<feature type="transmembrane region" description="Helical" evidence="6">
    <location>
        <begin position="144"/>
        <end position="164"/>
    </location>
</feature>
<dbReference type="InterPro" id="IPR051014">
    <property type="entry name" value="Cation_Transport_ATPase_IB"/>
</dbReference>
<dbReference type="SUPFAM" id="SSF56784">
    <property type="entry name" value="HAD-like"/>
    <property type="match status" value="1"/>
</dbReference>
<dbReference type="PRINTS" id="PR00119">
    <property type="entry name" value="CATATPASE"/>
</dbReference>
<dbReference type="GO" id="GO:0016020">
    <property type="term" value="C:membrane"/>
    <property type="evidence" value="ECO:0007669"/>
    <property type="project" value="UniProtKB-SubCell"/>
</dbReference>